<evidence type="ECO:0000256" key="3">
    <source>
        <dbReference type="ARBA" id="ARBA00023163"/>
    </source>
</evidence>
<dbReference type="InterPro" id="IPR028082">
    <property type="entry name" value="Peripla_BP_I"/>
</dbReference>
<proteinExistence type="predicted"/>
<dbReference type="InterPro" id="IPR000843">
    <property type="entry name" value="HTH_LacI"/>
</dbReference>
<reference evidence="5 6" key="1">
    <citation type="submission" date="2016-10" db="EMBL/GenBank/DDBJ databases">
        <authorList>
            <person name="de Groot N.N."/>
        </authorList>
    </citation>
    <scope>NUCLEOTIDE SEQUENCE [LARGE SCALE GENOMIC DNA]</scope>
    <source>
        <strain evidence="5 6">CGMCC 1.12097</strain>
    </source>
</reference>
<keyword evidence="2" id="KW-0238">DNA-binding</keyword>
<dbReference type="SUPFAM" id="SSF53822">
    <property type="entry name" value="Periplasmic binding protein-like I"/>
    <property type="match status" value="1"/>
</dbReference>
<feature type="domain" description="HTH lacI-type" evidence="4">
    <location>
        <begin position="13"/>
        <end position="68"/>
    </location>
</feature>
<dbReference type="SUPFAM" id="SSF47413">
    <property type="entry name" value="lambda repressor-like DNA-binding domains"/>
    <property type="match status" value="1"/>
</dbReference>
<dbReference type="SMART" id="SM00354">
    <property type="entry name" value="HTH_LACI"/>
    <property type="match status" value="1"/>
</dbReference>
<dbReference type="EMBL" id="FMXM01000049">
    <property type="protein sequence ID" value="SDA99596.1"/>
    <property type="molecule type" value="Genomic_DNA"/>
</dbReference>
<keyword evidence="3" id="KW-0804">Transcription</keyword>
<evidence type="ECO:0000259" key="4">
    <source>
        <dbReference type="PROSITE" id="PS50932"/>
    </source>
</evidence>
<dbReference type="Proteomes" id="UP000198588">
    <property type="component" value="Unassembled WGS sequence"/>
</dbReference>
<dbReference type="InterPro" id="IPR010982">
    <property type="entry name" value="Lambda_DNA-bd_dom_sf"/>
</dbReference>
<dbReference type="GO" id="GO:0000976">
    <property type="term" value="F:transcription cis-regulatory region binding"/>
    <property type="evidence" value="ECO:0007669"/>
    <property type="project" value="TreeGrafter"/>
</dbReference>
<dbReference type="PROSITE" id="PS50932">
    <property type="entry name" value="HTH_LACI_2"/>
    <property type="match status" value="1"/>
</dbReference>
<dbReference type="PANTHER" id="PTHR30146">
    <property type="entry name" value="LACI-RELATED TRANSCRIPTIONAL REPRESSOR"/>
    <property type="match status" value="1"/>
</dbReference>
<dbReference type="CDD" id="cd06307">
    <property type="entry name" value="PBP1_sugar_binding"/>
    <property type="match status" value="1"/>
</dbReference>
<protein>
    <submittedName>
        <fullName evidence="5">LacI family transcriptional regulator</fullName>
    </submittedName>
</protein>
<accession>A0A1G5ZYH2</accession>
<evidence type="ECO:0000313" key="6">
    <source>
        <dbReference type="Proteomes" id="UP000198588"/>
    </source>
</evidence>
<dbReference type="Gene3D" id="3.40.50.2300">
    <property type="match status" value="2"/>
</dbReference>
<dbReference type="PROSITE" id="PS00356">
    <property type="entry name" value="HTH_LACI_1"/>
    <property type="match status" value="1"/>
</dbReference>
<dbReference type="InterPro" id="IPR025997">
    <property type="entry name" value="SBP_2_dom"/>
</dbReference>
<name>A0A1G5ZYH2_9HYPH</name>
<dbReference type="AlphaFoldDB" id="A0A1G5ZYH2"/>
<dbReference type="GO" id="GO:0003700">
    <property type="term" value="F:DNA-binding transcription factor activity"/>
    <property type="evidence" value="ECO:0007669"/>
    <property type="project" value="TreeGrafter"/>
</dbReference>
<keyword evidence="1" id="KW-0805">Transcription regulation</keyword>
<dbReference type="CDD" id="cd01392">
    <property type="entry name" value="HTH_LacI"/>
    <property type="match status" value="1"/>
</dbReference>
<gene>
    <name evidence="5" type="ORF">SAMN02927914_06633</name>
</gene>
<dbReference type="STRING" id="1165689.SAMN02927914_06633"/>
<evidence type="ECO:0000256" key="1">
    <source>
        <dbReference type="ARBA" id="ARBA00023015"/>
    </source>
</evidence>
<dbReference type="Pfam" id="PF13407">
    <property type="entry name" value="Peripla_BP_4"/>
    <property type="match status" value="1"/>
</dbReference>
<organism evidence="5 6">
    <name type="scientific">Mesorhizobium qingshengii</name>
    <dbReference type="NCBI Taxonomy" id="1165689"/>
    <lineage>
        <taxon>Bacteria</taxon>
        <taxon>Pseudomonadati</taxon>
        <taxon>Pseudomonadota</taxon>
        <taxon>Alphaproteobacteria</taxon>
        <taxon>Hyphomicrobiales</taxon>
        <taxon>Phyllobacteriaceae</taxon>
        <taxon>Mesorhizobium</taxon>
    </lineage>
</organism>
<dbReference type="Gene3D" id="1.10.260.40">
    <property type="entry name" value="lambda repressor-like DNA-binding domains"/>
    <property type="match status" value="1"/>
</dbReference>
<dbReference type="PANTHER" id="PTHR30146:SF152">
    <property type="entry name" value="TRANSCRIPTIONAL REGULATORY PROTEIN"/>
    <property type="match status" value="1"/>
</dbReference>
<evidence type="ECO:0000256" key="2">
    <source>
        <dbReference type="ARBA" id="ARBA00023125"/>
    </source>
</evidence>
<dbReference type="Pfam" id="PF00356">
    <property type="entry name" value="LacI"/>
    <property type="match status" value="1"/>
</dbReference>
<sequence>MKKMMSAPLAKRPTISDLAQASGVSVATVDRVLNSRHPVREETARRVYEAASAIGYHATSLIKQRIRQDLPEYRLGFLLQKPEQHFYQEFARELESAAAQAPRFRGVPIVDFWASQSPEDIVAQLNRLAGKTQAVALVSPDHPTVTAAVEALKARGIPVFSLLSDFAAGVREGYVGLNNRKAGRTAAWMIAKCAKRPGEVAVFVGSHRFHGQELREIGLRSYFREHAPDFKVLETLVNLETSELTHRAMVDLLEQHPDLVGCYVAGGGMEGAIAAVRAIRPTDPPVVVCNEITPESRGALTDNMATMVIATPLERLSRELVELMAHAISDGAANAPGQTFLPFDIHLPENI</sequence>
<evidence type="ECO:0000313" key="5">
    <source>
        <dbReference type="EMBL" id="SDA99596.1"/>
    </source>
</evidence>